<organism evidence="2 3">
    <name type="scientific">Polyangium spumosum</name>
    <dbReference type="NCBI Taxonomy" id="889282"/>
    <lineage>
        <taxon>Bacteria</taxon>
        <taxon>Pseudomonadati</taxon>
        <taxon>Myxococcota</taxon>
        <taxon>Polyangia</taxon>
        <taxon>Polyangiales</taxon>
        <taxon>Polyangiaceae</taxon>
        <taxon>Polyangium</taxon>
    </lineage>
</organism>
<reference evidence="2 3" key="1">
    <citation type="submission" date="2019-10" db="EMBL/GenBank/DDBJ databases">
        <title>A soil myxobacterium in the family Polyangiaceae.</title>
        <authorList>
            <person name="Li Y."/>
            <person name="Wang J."/>
        </authorList>
    </citation>
    <scope>NUCLEOTIDE SEQUENCE [LARGE SCALE GENOMIC DNA]</scope>
    <source>
        <strain evidence="2 3">DSM 14734</strain>
    </source>
</reference>
<name>A0A6N7PNG9_9BACT</name>
<keyword evidence="3" id="KW-1185">Reference proteome</keyword>
<feature type="compositionally biased region" description="Basic and acidic residues" evidence="1">
    <location>
        <begin position="353"/>
        <end position="372"/>
    </location>
</feature>
<protein>
    <submittedName>
        <fullName evidence="2">Uncharacterized protein</fullName>
    </submittedName>
</protein>
<feature type="region of interest" description="Disordered" evidence="1">
    <location>
        <begin position="471"/>
        <end position="557"/>
    </location>
</feature>
<feature type="region of interest" description="Disordered" evidence="1">
    <location>
        <begin position="61"/>
        <end position="82"/>
    </location>
</feature>
<feature type="compositionally biased region" description="Basic and acidic residues" evidence="1">
    <location>
        <begin position="385"/>
        <end position="395"/>
    </location>
</feature>
<dbReference type="OrthoDB" id="5526849at2"/>
<dbReference type="AlphaFoldDB" id="A0A6N7PNG9"/>
<sequence length="629" mass="63980">MNVEQRIAALEALLEKVQKNAAAPRPERVGLGSLIAKPGDDVVGPAIPAISEAATPIVTKKPDLGEDLWDDGPTKDAPPPKAVAIAAPLPGLKEGTPKTPPAAAAKPITTAAKPAVVPGPKPITPVTTAAKPAPIAAKPPAIPGPKPITPVTTAAKPAVTPAATAAKPAAAMPKLTATPIVTKPAAKPVDELKRTIPGVGDGEEVGDSRPAPLQDTDAITAPMNALAPEQVEALLGTEKKPETTSTGLPSAIDADADIDDAEPTKLFEPASTSKPSAALAAALAKTAEPEKKPESVRKPEPEKPTLETKPEPEAAIELEIEAAAPEKKPEITIEPEAEKKPEPEAAIEIEAAAPEKKPESVRKPEPEKKPEPEPEASIELGAAELEPKPEPEKKPTAKPPLPTKKPVDEAKPIAKPEKKPVVAKPVPEPEETKPEPKKGLPGWLLVAAALLLIGAGAFVAMQKGWIPGLPGTTLPGNPGGAVTPPPTPTPTETVQAAPTPTDTAAAAPTATDTAAAPPGSASAAPAGSASAGPEASAAPTAEAPPAKDPATLPPTRGILTVTSNKEALVFLTGKLVGSTGEAVEVDCGPKFLRLAEPGETNPVKAKWLTPGESRMINCQKANDMTINVP</sequence>
<feature type="compositionally biased region" description="Basic and acidic residues" evidence="1">
    <location>
        <begin position="287"/>
        <end position="312"/>
    </location>
</feature>
<evidence type="ECO:0000313" key="3">
    <source>
        <dbReference type="Proteomes" id="UP000440224"/>
    </source>
</evidence>
<feature type="compositionally biased region" description="Low complexity" evidence="1">
    <location>
        <begin position="471"/>
        <end position="482"/>
    </location>
</feature>
<dbReference type="EMBL" id="WJIE01000002">
    <property type="protein sequence ID" value="MRG91675.1"/>
    <property type="molecule type" value="Genomic_DNA"/>
</dbReference>
<evidence type="ECO:0000313" key="2">
    <source>
        <dbReference type="EMBL" id="MRG91675.1"/>
    </source>
</evidence>
<dbReference type="Proteomes" id="UP000440224">
    <property type="component" value="Unassembled WGS sequence"/>
</dbReference>
<dbReference type="RefSeq" id="WP_153818564.1">
    <property type="nucleotide sequence ID" value="NZ_WJIE01000002.1"/>
</dbReference>
<feature type="compositionally biased region" description="Basic and acidic residues" evidence="1">
    <location>
        <begin position="405"/>
        <end position="420"/>
    </location>
</feature>
<feature type="compositionally biased region" description="Basic and acidic residues" evidence="1">
    <location>
        <begin position="324"/>
        <end position="343"/>
    </location>
</feature>
<evidence type="ECO:0000256" key="1">
    <source>
        <dbReference type="SAM" id="MobiDB-lite"/>
    </source>
</evidence>
<accession>A0A6N7PNG9</accession>
<gene>
    <name evidence="2" type="ORF">GF068_07015</name>
</gene>
<proteinExistence type="predicted"/>
<feature type="compositionally biased region" description="Low complexity" evidence="1">
    <location>
        <begin position="490"/>
        <end position="550"/>
    </location>
</feature>
<feature type="compositionally biased region" description="Low complexity" evidence="1">
    <location>
        <begin position="269"/>
        <end position="286"/>
    </location>
</feature>
<feature type="region of interest" description="Disordered" evidence="1">
    <location>
        <begin position="186"/>
        <end position="440"/>
    </location>
</feature>
<comment type="caution">
    <text evidence="2">The sequence shown here is derived from an EMBL/GenBank/DDBJ whole genome shotgun (WGS) entry which is preliminary data.</text>
</comment>